<evidence type="ECO:0000256" key="6">
    <source>
        <dbReference type="SAM" id="Phobius"/>
    </source>
</evidence>
<keyword evidence="9" id="KW-1185">Reference proteome</keyword>
<feature type="transmembrane region" description="Helical" evidence="6">
    <location>
        <begin position="124"/>
        <end position="141"/>
    </location>
</feature>
<reference evidence="8 9" key="1">
    <citation type="submission" date="2022-01" db="EMBL/GenBank/DDBJ databases">
        <title>Whole genome-based taxonomy of the Shewanellaceae.</title>
        <authorList>
            <person name="Martin-Rodriguez A.J."/>
        </authorList>
    </citation>
    <scope>NUCLEOTIDE SEQUENCE [LARGE SCALE GENOMIC DNA]</scope>
    <source>
        <strain evidence="8 9">DSM 17177</strain>
    </source>
</reference>
<keyword evidence="4 6" id="KW-0472">Membrane</keyword>
<evidence type="ECO:0000256" key="4">
    <source>
        <dbReference type="ARBA" id="ARBA00023136"/>
    </source>
</evidence>
<dbReference type="InterPro" id="IPR052430">
    <property type="entry name" value="IVT-Associated"/>
</dbReference>
<dbReference type="PANTHER" id="PTHR47804:SF3">
    <property type="entry name" value="PROTEIN BRE4"/>
    <property type="match status" value="1"/>
</dbReference>
<sequence length="766" mass="87968">MLSAFEQVRKDINQQLSHFSLIEPHVQLTLKASLAVVLALFLAVLFQTQEPYWAGISAFVAIQPTVGNTIAKSLERMIGTIIGAMLGIVVIALFITQPIMFSISIFMFAFLGIYFASVIETKAYTWLFIYVTGIMILLAGLNNPTPANFINVAFFRSLEIIIGVLSSMFISILISPLHAHKQLRQSVIQLLDQAITLTHANNQYVTESTSLHDKQNKKYQYDTTNIIHIIRKNLTQQDKLLLFSQHEIKPDSTHNQLIEVLPVIRNINSLLMYSYHFHHNNITQDIRSTKLSQAVIQFNITTAKILKHYQALLTTKKVFATFTAQQKLELQQLNQQLNNHFQQLDASLLEQKKTSHQDPNKNKHDSPLECYEWINYFKQIQFEMNHLFSRIFKHNQENKKTSTPKNQQENALFDTKLNRYFHYDEYYFKHALIGAAAILFTPFIWLYFSLPGYYQIAVSIAVCFNLSTDTTRNKGYYRILGCLIGAVIAILVLSLDIDNFAIILTLVFFIVFSFCLLHFSNATSMSVGTQAAVVFIIGTVDQLSPNTSLAVPIERFGGIILGVISVIIFQFIFWPYQKKDELKHHYALLISRFNQHFKTLFSPQAHPSTLSLWDNQGRHSLSYLKLYLYRFEQITQGNNIPWQTKKEQYSQTSIKAYYSLQNYLLNQEQTVKPKVPIDDILVKESYRLLALPIEEKMPQNIIQDFISVESKLADKLKGLFSSPDNNKPETPNANSLIEIPTASYLSLLSLCKNKRALLEEYTEFNE</sequence>
<evidence type="ECO:0000313" key="8">
    <source>
        <dbReference type="EMBL" id="MCL1125886.1"/>
    </source>
</evidence>
<feature type="transmembrane region" description="Helical" evidence="6">
    <location>
        <begin position="78"/>
        <end position="95"/>
    </location>
</feature>
<accession>A0ABT0LFG0</accession>
<dbReference type="EMBL" id="JAKIKS010000065">
    <property type="protein sequence ID" value="MCL1125886.1"/>
    <property type="molecule type" value="Genomic_DNA"/>
</dbReference>
<keyword evidence="5" id="KW-0175">Coiled coil</keyword>
<dbReference type="Pfam" id="PF13515">
    <property type="entry name" value="FUSC_2"/>
    <property type="match status" value="1"/>
</dbReference>
<evidence type="ECO:0000256" key="3">
    <source>
        <dbReference type="ARBA" id="ARBA00022989"/>
    </source>
</evidence>
<proteinExistence type="predicted"/>
<organism evidence="8 9">
    <name type="scientific">Shewanella surugensis</name>
    <dbReference type="NCBI Taxonomy" id="212020"/>
    <lineage>
        <taxon>Bacteria</taxon>
        <taxon>Pseudomonadati</taxon>
        <taxon>Pseudomonadota</taxon>
        <taxon>Gammaproteobacteria</taxon>
        <taxon>Alteromonadales</taxon>
        <taxon>Shewanellaceae</taxon>
        <taxon>Shewanella</taxon>
    </lineage>
</organism>
<feature type="coiled-coil region" evidence="5">
    <location>
        <begin position="323"/>
        <end position="350"/>
    </location>
</feature>
<feature type="transmembrane region" description="Helical" evidence="6">
    <location>
        <begin position="426"/>
        <end position="446"/>
    </location>
</feature>
<feature type="transmembrane region" description="Helical" evidence="6">
    <location>
        <begin position="101"/>
        <end position="119"/>
    </location>
</feature>
<feature type="transmembrane region" description="Helical" evidence="6">
    <location>
        <begin position="500"/>
        <end position="519"/>
    </location>
</feature>
<evidence type="ECO:0000313" key="9">
    <source>
        <dbReference type="Proteomes" id="UP001203423"/>
    </source>
</evidence>
<feature type="transmembrane region" description="Helical" evidence="6">
    <location>
        <begin position="556"/>
        <end position="576"/>
    </location>
</feature>
<dbReference type="PANTHER" id="PTHR47804">
    <property type="entry name" value="60S RIBOSOMAL PROTEIN L19"/>
    <property type="match status" value="1"/>
</dbReference>
<dbReference type="InterPro" id="IPR006726">
    <property type="entry name" value="PHBA_efflux_AaeB/fusaric-R"/>
</dbReference>
<evidence type="ECO:0000256" key="5">
    <source>
        <dbReference type="SAM" id="Coils"/>
    </source>
</evidence>
<evidence type="ECO:0000256" key="2">
    <source>
        <dbReference type="ARBA" id="ARBA00022692"/>
    </source>
</evidence>
<protein>
    <submittedName>
        <fullName evidence="8">FUSC family protein</fullName>
    </submittedName>
</protein>
<dbReference type="RefSeq" id="WP_248941220.1">
    <property type="nucleotide sequence ID" value="NZ_JAKIKS010000065.1"/>
</dbReference>
<evidence type="ECO:0000256" key="1">
    <source>
        <dbReference type="ARBA" id="ARBA00004141"/>
    </source>
</evidence>
<name>A0ABT0LFG0_9GAMM</name>
<feature type="transmembrane region" description="Helical" evidence="6">
    <location>
        <begin position="475"/>
        <end position="494"/>
    </location>
</feature>
<feature type="transmembrane region" description="Helical" evidence="6">
    <location>
        <begin position="153"/>
        <end position="174"/>
    </location>
</feature>
<dbReference type="InterPro" id="IPR049453">
    <property type="entry name" value="Memb_transporter_dom"/>
</dbReference>
<keyword evidence="2 6" id="KW-0812">Transmembrane</keyword>
<comment type="caution">
    <text evidence="8">The sequence shown here is derived from an EMBL/GenBank/DDBJ whole genome shotgun (WGS) entry which is preliminary data.</text>
</comment>
<dbReference type="Proteomes" id="UP001203423">
    <property type="component" value="Unassembled WGS sequence"/>
</dbReference>
<gene>
    <name evidence="8" type="ORF">L2764_15760</name>
</gene>
<evidence type="ECO:0000259" key="7">
    <source>
        <dbReference type="Pfam" id="PF13515"/>
    </source>
</evidence>
<comment type="subcellular location">
    <subcellularLocation>
        <location evidence="1">Membrane</location>
        <topology evidence="1">Multi-pass membrane protein</topology>
    </subcellularLocation>
</comment>
<feature type="domain" description="Integral membrane bound transporter" evidence="7">
    <location>
        <begin position="443"/>
        <end position="568"/>
    </location>
</feature>
<dbReference type="Pfam" id="PF04632">
    <property type="entry name" value="FUSC"/>
    <property type="match status" value="1"/>
</dbReference>
<keyword evidence="3 6" id="KW-1133">Transmembrane helix</keyword>